<proteinExistence type="predicted"/>
<dbReference type="FunFam" id="1.10.238.10:FF:000001">
    <property type="entry name" value="Calmodulin 1"/>
    <property type="match status" value="1"/>
</dbReference>
<dbReference type="EMBL" id="OU503053">
    <property type="protein sequence ID" value="CAI9781096.1"/>
    <property type="molecule type" value="Genomic_DNA"/>
</dbReference>
<dbReference type="SUPFAM" id="SSF47473">
    <property type="entry name" value="EF-hand"/>
    <property type="match status" value="1"/>
</dbReference>
<evidence type="ECO:0000313" key="5">
    <source>
        <dbReference type="Proteomes" id="UP000834106"/>
    </source>
</evidence>
<keyword evidence="1" id="KW-0479">Metal-binding</keyword>
<dbReference type="InterPro" id="IPR011992">
    <property type="entry name" value="EF-hand-dom_pair"/>
</dbReference>
<evidence type="ECO:0000313" key="4">
    <source>
        <dbReference type="EMBL" id="CAI9781096.1"/>
    </source>
</evidence>
<name>A0AAD2A444_9LAMI</name>
<dbReference type="Pfam" id="PF13499">
    <property type="entry name" value="EF-hand_7"/>
    <property type="match status" value="1"/>
</dbReference>
<evidence type="ECO:0000256" key="1">
    <source>
        <dbReference type="ARBA" id="ARBA00022723"/>
    </source>
</evidence>
<gene>
    <name evidence="4" type="ORF">FPE_LOCUS28526</name>
</gene>
<dbReference type="SMART" id="SM00054">
    <property type="entry name" value="EFh"/>
    <property type="match status" value="3"/>
</dbReference>
<dbReference type="CDD" id="cd00051">
    <property type="entry name" value="EFh"/>
    <property type="match status" value="2"/>
</dbReference>
<feature type="domain" description="EF-hand" evidence="3">
    <location>
        <begin position="43"/>
        <end position="78"/>
    </location>
</feature>
<dbReference type="GO" id="GO:0005509">
    <property type="term" value="F:calcium ion binding"/>
    <property type="evidence" value="ECO:0007669"/>
    <property type="project" value="InterPro"/>
</dbReference>
<evidence type="ECO:0000259" key="3">
    <source>
        <dbReference type="PROSITE" id="PS50222"/>
    </source>
</evidence>
<dbReference type="Proteomes" id="UP000834106">
    <property type="component" value="Chromosome 18"/>
</dbReference>
<dbReference type="Gene3D" id="1.10.238.10">
    <property type="entry name" value="EF-hand"/>
    <property type="match status" value="1"/>
</dbReference>
<organism evidence="4 5">
    <name type="scientific">Fraxinus pennsylvanica</name>
    <dbReference type="NCBI Taxonomy" id="56036"/>
    <lineage>
        <taxon>Eukaryota</taxon>
        <taxon>Viridiplantae</taxon>
        <taxon>Streptophyta</taxon>
        <taxon>Embryophyta</taxon>
        <taxon>Tracheophyta</taxon>
        <taxon>Spermatophyta</taxon>
        <taxon>Magnoliopsida</taxon>
        <taxon>eudicotyledons</taxon>
        <taxon>Gunneridae</taxon>
        <taxon>Pentapetalae</taxon>
        <taxon>asterids</taxon>
        <taxon>lamiids</taxon>
        <taxon>Lamiales</taxon>
        <taxon>Oleaceae</taxon>
        <taxon>Oleeae</taxon>
        <taxon>Fraxinus</taxon>
    </lineage>
</organism>
<dbReference type="InterPro" id="IPR039647">
    <property type="entry name" value="EF_hand_pair_protein_CML-like"/>
</dbReference>
<evidence type="ECO:0000256" key="2">
    <source>
        <dbReference type="ARBA" id="ARBA00022737"/>
    </source>
</evidence>
<keyword evidence="5" id="KW-1185">Reference proteome</keyword>
<accession>A0AAD2A444</accession>
<dbReference type="PANTHER" id="PTHR10891">
    <property type="entry name" value="EF-HAND CALCIUM-BINDING DOMAIN CONTAINING PROTEIN"/>
    <property type="match status" value="1"/>
</dbReference>
<dbReference type="AlphaFoldDB" id="A0AAD2A444"/>
<sequence>MEQSSKQPSILFTVTFKKIVSERNRKISLSELGEMLKAVGPKTGEEELKRIMLELDTHGDGSVDINEFKAVFCGSGDNRELKEVHNKDRKRKFSASELHSVLNGIGEKCSLKDCRRMIRSVDVDGYGFVDLKEVKKKLGRPSSSCD</sequence>
<reference evidence="4" key="1">
    <citation type="submission" date="2023-05" db="EMBL/GenBank/DDBJ databases">
        <authorList>
            <person name="Huff M."/>
        </authorList>
    </citation>
    <scope>NUCLEOTIDE SEQUENCE</scope>
</reference>
<protein>
    <recommendedName>
        <fullName evidence="3">EF-hand domain-containing protein</fullName>
    </recommendedName>
</protein>
<keyword evidence="2" id="KW-0677">Repeat</keyword>
<dbReference type="PROSITE" id="PS50222">
    <property type="entry name" value="EF_HAND_2"/>
    <property type="match status" value="1"/>
</dbReference>
<dbReference type="InterPro" id="IPR002048">
    <property type="entry name" value="EF_hand_dom"/>
</dbReference>